<dbReference type="Proteomes" id="UP000694941">
    <property type="component" value="Unplaced"/>
</dbReference>
<evidence type="ECO:0000256" key="1">
    <source>
        <dbReference type="SAM" id="MobiDB-lite"/>
    </source>
</evidence>
<dbReference type="InterPro" id="IPR035899">
    <property type="entry name" value="DBL_dom_sf"/>
</dbReference>
<name>A0ABM1TIW0_LIMPO</name>
<dbReference type="GeneID" id="106471499"/>
<dbReference type="CDD" id="cd13244">
    <property type="entry name" value="PH_PLEKHG5_G6"/>
    <property type="match status" value="1"/>
</dbReference>
<evidence type="ECO:0000259" key="3">
    <source>
        <dbReference type="PROSITE" id="PS50010"/>
    </source>
</evidence>
<proteinExistence type="predicted"/>
<dbReference type="PANTHER" id="PTHR13217">
    <property type="entry name" value="PLECKSTRIN HOMOLOGY DOMAIN-CONTAINING FAMILY G MEMBER 7"/>
    <property type="match status" value="1"/>
</dbReference>
<dbReference type="InterPro" id="IPR040181">
    <property type="entry name" value="PKHG5/7"/>
</dbReference>
<evidence type="ECO:0000313" key="4">
    <source>
        <dbReference type="Proteomes" id="UP000694941"/>
    </source>
</evidence>
<keyword evidence="4" id="KW-1185">Reference proteome</keyword>
<gene>
    <name evidence="5" type="primary">LOC106471499</name>
</gene>
<dbReference type="InterPro" id="IPR011993">
    <property type="entry name" value="PH-like_dom_sf"/>
</dbReference>
<keyword evidence="2" id="KW-0472">Membrane</keyword>
<dbReference type="Gene3D" id="1.20.900.10">
    <property type="entry name" value="Dbl homology (DH) domain"/>
    <property type="match status" value="1"/>
</dbReference>
<dbReference type="SUPFAM" id="SSF48065">
    <property type="entry name" value="DBL homology domain (DH-domain)"/>
    <property type="match status" value="1"/>
</dbReference>
<dbReference type="SMART" id="SM00233">
    <property type="entry name" value="PH"/>
    <property type="match status" value="1"/>
</dbReference>
<keyword evidence="2" id="KW-1133">Transmembrane helix</keyword>
<feature type="region of interest" description="Disordered" evidence="1">
    <location>
        <begin position="420"/>
        <end position="499"/>
    </location>
</feature>
<dbReference type="RefSeq" id="XP_022255816.1">
    <property type="nucleotide sequence ID" value="XM_022400108.1"/>
</dbReference>
<dbReference type="PROSITE" id="PS50010">
    <property type="entry name" value="DH_2"/>
    <property type="match status" value="1"/>
</dbReference>
<dbReference type="InterPro" id="IPR001849">
    <property type="entry name" value="PH_domain"/>
</dbReference>
<dbReference type="Pfam" id="PF00621">
    <property type="entry name" value="RhoGEF"/>
    <property type="match status" value="1"/>
</dbReference>
<dbReference type="Gene3D" id="2.30.29.30">
    <property type="entry name" value="Pleckstrin-homology domain (PH domain)/Phosphotyrosine-binding domain (PTB)"/>
    <property type="match status" value="1"/>
</dbReference>
<sequence>MLNTSRVTRKPLPLLLMRHGFLQWCETQKDCERLRLTDLLVKPMQRVTKYSLLLKAIQKKTDNEDELSALQEMNECVENFVCVVDSTLRQHHERERLASILNRIESYDAIESNNDELEKMMKENGYLTLDLTCPMPGCGNHQIRQLLLEGSGLKLRDSSSSKMDVHCFLFTDLFLICKPVGKKGDKVRIIRQPYLVDKFKMQELKDGGGFVVIYLSELLVAVAAFVLYTSEFKIWMDTIRRAQDLYQEAKRTSKERRGLGFLQASYEEEEEFTSTIRLEPRSLRSSSRSSLVHSHSGSVDMSDSISTTSAYGLQNVNQAHNKATSFELGDLRNSSVSSEEGEWVRASSLDTRNGPISVTVTSPRPERRAFFLRGAGSGSSTPNTLSVKSAYHIGDLGEQREHETISPPRSIQVPVISPLAKTLSPSRPPVTSPTSPRVSPRHSHFSHKPPLLKTKNISGLTTHSAPPSQRPSPVHSFESDNVVGLTSSGRTTPDSDDEGSMKLHVKKVARAIQRYNVADCAEMGDLRVHKRLSWNPKQHESCSRGPMAEISRDKLRQNKHIDKCLGFESTYSSSYINSADSIQLRARNTELDPRFESSDSSEDPLAREGFEQTAFTDGQRGNEYLQLPTFLLEGDNNEDRRCGSGISAVQATVNEGSSRERLSTEELRKMKEFLLNNWSLKSSDV</sequence>
<evidence type="ECO:0000313" key="5">
    <source>
        <dbReference type="RefSeq" id="XP_022255816.1"/>
    </source>
</evidence>
<protein>
    <submittedName>
        <fullName evidence="5">Pleckstrin homology domain-containing family G member 5-like</fullName>
    </submittedName>
</protein>
<dbReference type="InterPro" id="IPR000219">
    <property type="entry name" value="DH_dom"/>
</dbReference>
<keyword evidence="2" id="KW-0812">Transmembrane</keyword>
<feature type="transmembrane region" description="Helical" evidence="2">
    <location>
        <begin position="208"/>
        <end position="228"/>
    </location>
</feature>
<reference evidence="5" key="1">
    <citation type="submission" date="2025-08" db="UniProtKB">
        <authorList>
            <consortium name="RefSeq"/>
        </authorList>
    </citation>
    <scope>IDENTIFICATION</scope>
    <source>
        <tissue evidence="5">Muscle</tissue>
    </source>
</reference>
<organism evidence="4 5">
    <name type="scientific">Limulus polyphemus</name>
    <name type="common">Atlantic horseshoe crab</name>
    <dbReference type="NCBI Taxonomy" id="6850"/>
    <lineage>
        <taxon>Eukaryota</taxon>
        <taxon>Metazoa</taxon>
        <taxon>Ecdysozoa</taxon>
        <taxon>Arthropoda</taxon>
        <taxon>Chelicerata</taxon>
        <taxon>Merostomata</taxon>
        <taxon>Xiphosura</taxon>
        <taxon>Limulidae</taxon>
        <taxon>Limulus</taxon>
    </lineage>
</organism>
<dbReference type="PANTHER" id="PTHR13217:SF11">
    <property type="entry name" value="PLECKSTRIN HOMOLOGY DOMAIN-CONTAINING FAMILY G MEMBER 5"/>
    <property type="match status" value="1"/>
</dbReference>
<accession>A0ABM1TIW0</accession>
<feature type="domain" description="DH" evidence="3">
    <location>
        <begin position="1"/>
        <end position="87"/>
    </location>
</feature>
<dbReference type="SUPFAM" id="SSF50729">
    <property type="entry name" value="PH domain-like"/>
    <property type="match status" value="1"/>
</dbReference>
<evidence type="ECO:0000256" key="2">
    <source>
        <dbReference type="SAM" id="Phobius"/>
    </source>
</evidence>
<feature type="compositionally biased region" description="Polar residues" evidence="1">
    <location>
        <begin position="455"/>
        <end position="467"/>
    </location>
</feature>